<reference evidence="2" key="1">
    <citation type="submission" date="2023-07" db="EMBL/GenBank/DDBJ databases">
        <title>A chromosome-level genome assembly of Lolium multiflorum.</title>
        <authorList>
            <person name="Chen Y."/>
            <person name="Copetti D."/>
            <person name="Kolliker R."/>
            <person name="Studer B."/>
        </authorList>
    </citation>
    <scope>NUCLEOTIDE SEQUENCE</scope>
    <source>
        <strain evidence="2">02402/16</strain>
        <tissue evidence="2">Leaf</tissue>
    </source>
</reference>
<feature type="compositionally biased region" description="Basic residues" evidence="1">
    <location>
        <begin position="646"/>
        <end position="655"/>
    </location>
</feature>
<dbReference type="PANTHER" id="PTHR33026">
    <property type="entry name" value="OS06G0360600 PROTEIN"/>
    <property type="match status" value="1"/>
</dbReference>
<protein>
    <submittedName>
        <fullName evidence="2">Uncharacterized protein</fullName>
    </submittedName>
</protein>
<dbReference type="Proteomes" id="UP001231189">
    <property type="component" value="Unassembled WGS sequence"/>
</dbReference>
<sequence>MRSTNLFPAAYKYPPFTPFTPFAPFSAPHSAPPHRNPPEFRRSFAGVVSPPRIVLRVLKFGEPPQRNLAAGHSNHRGSHSGHLRVTPELSLFQFYFLVKKEKVAQTSTLATCGGVTFKLRPGRVYPHMDRNESVRYWSGKFFYLKDVADPASPKVLPEFKDGPPARFRLEPLPSLSESPQLTRAVRRICSDGGGSVGEGPYPVIPVPSTSGPPAKRIQPLQHRDRLLFQYTGRDDSMRASKDNLSADALDKRLRVLIKVQRDLRIHVCNMDIHINGSGTAVSFPLSHLSVLFITCEICLSAGCVAHLEALEDKDLGTLTRVPHSGNTDPEVASDPEAPVDPAPSKRKRGASSGSGPTAKRARDVLSTAATRKAEAEKKRLNLIDTSNKNQPNIHQFFRTSTKNPGTKPPKNPKKKSKPSPATMPVTTQAEAPPKPSSSTAADPKDVINLDDLPEDPTTESGHGGPGKGDSGKYGSSSHPPPEHQDTTSAEATAHDAENKLPLSGATGTPQTHPHMFPVIPRISLSQRHAEMTRLMNEVWGEPDPEESTLAKLEGEINLFFAQHKHVRQNTRKLHEDLRVHVLEQKTEIDGLRQSYADSQKAITLLETRIKNYEEEIAKRPTIDALSAKVEVLEAENESLKNSLRNPPRKNPRRGRKDTAANPISGIQEIASGTLPERGIITGGLYITMPASGLMRE</sequence>
<accession>A0AAD8SVX6</accession>
<feature type="compositionally biased region" description="Basic and acidic residues" evidence="1">
    <location>
        <begin position="371"/>
        <end position="381"/>
    </location>
</feature>
<proteinExistence type="predicted"/>
<comment type="caution">
    <text evidence="2">The sequence shown here is derived from an EMBL/GenBank/DDBJ whole genome shotgun (WGS) entry which is preliminary data.</text>
</comment>
<evidence type="ECO:0000313" key="3">
    <source>
        <dbReference type="Proteomes" id="UP001231189"/>
    </source>
</evidence>
<evidence type="ECO:0000256" key="1">
    <source>
        <dbReference type="SAM" id="MobiDB-lite"/>
    </source>
</evidence>
<dbReference type="AlphaFoldDB" id="A0AAD8SVX6"/>
<dbReference type="PANTHER" id="PTHR33026:SF7">
    <property type="entry name" value="OS03G0100275 PROTEIN"/>
    <property type="match status" value="1"/>
</dbReference>
<name>A0AAD8SVX6_LOLMU</name>
<feature type="compositionally biased region" description="Polar residues" evidence="1">
    <location>
        <begin position="383"/>
        <end position="393"/>
    </location>
</feature>
<feature type="region of interest" description="Disordered" evidence="1">
    <location>
        <begin position="636"/>
        <end position="665"/>
    </location>
</feature>
<feature type="region of interest" description="Disordered" evidence="1">
    <location>
        <begin position="320"/>
        <end position="492"/>
    </location>
</feature>
<organism evidence="2 3">
    <name type="scientific">Lolium multiflorum</name>
    <name type="common">Italian ryegrass</name>
    <name type="synonym">Lolium perenne subsp. multiflorum</name>
    <dbReference type="NCBI Taxonomy" id="4521"/>
    <lineage>
        <taxon>Eukaryota</taxon>
        <taxon>Viridiplantae</taxon>
        <taxon>Streptophyta</taxon>
        <taxon>Embryophyta</taxon>
        <taxon>Tracheophyta</taxon>
        <taxon>Spermatophyta</taxon>
        <taxon>Magnoliopsida</taxon>
        <taxon>Liliopsida</taxon>
        <taxon>Poales</taxon>
        <taxon>Poaceae</taxon>
        <taxon>BOP clade</taxon>
        <taxon>Pooideae</taxon>
        <taxon>Poodae</taxon>
        <taxon>Poeae</taxon>
        <taxon>Poeae Chloroplast Group 2 (Poeae type)</taxon>
        <taxon>Loliodinae</taxon>
        <taxon>Loliinae</taxon>
        <taxon>Lolium</taxon>
    </lineage>
</organism>
<dbReference type="EMBL" id="JAUUTY010000003">
    <property type="protein sequence ID" value="KAK1664581.1"/>
    <property type="molecule type" value="Genomic_DNA"/>
</dbReference>
<gene>
    <name evidence="2" type="ORF">QYE76_052740</name>
</gene>
<evidence type="ECO:0000313" key="2">
    <source>
        <dbReference type="EMBL" id="KAK1664581.1"/>
    </source>
</evidence>
<keyword evidence="3" id="KW-1185">Reference proteome</keyword>